<dbReference type="SMART" id="SM00388">
    <property type="entry name" value="HisKA"/>
    <property type="match status" value="1"/>
</dbReference>
<dbReference type="SUPFAM" id="SSF47384">
    <property type="entry name" value="Homodimeric domain of signal transducing histidine kinase"/>
    <property type="match status" value="1"/>
</dbReference>
<dbReference type="InterPro" id="IPR036890">
    <property type="entry name" value="HATPase_C_sf"/>
</dbReference>
<dbReference type="InterPro" id="IPR022641">
    <property type="entry name" value="CheR_N"/>
</dbReference>
<dbReference type="Gene3D" id="3.30.565.10">
    <property type="entry name" value="Histidine kinase-like ATPase, C-terminal domain"/>
    <property type="match status" value="1"/>
</dbReference>
<accession>A0ABS3YJY8</accession>
<feature type="active site" evidence="3">
    <location>
        <position position="133"/>
    </location>
</feature>
<dbReference type="Pfam" id="PF00512">
    <property type="entry name" value="HisKA"/>
    <property type="match status" value="1"/>
</dbReference>
<feature type="domain" description="CheB-type methylesterase" evidence="6">
    <location>
        <begin position="6"/>
        <end position="191"/>
    </location>
</feature>
<dbReference type="SUPFAM" id="SSF52738">
    <property type="entry name" value="Methylesterase CheB, C-terminal domain"/>
    <property type="match status" value="1"/>
</dbReference>
<dbReference type="Proteomes" id="UP000679126">
    <property type="component" value="Unassembled WGS sequence"/>
</dbReference>
<evidence type="ECO:0000256" key="2">
    <source>
        <dbReference type="ARBA" id="ARBA00012438"/>
    </source>
</evidence>
<dbReference type="EMBL" id="JAGHKP010000004">
    <property type="protein sequence ID" value="MBO9154980.1"/>
    <property type="molecule type" value="Genomic_DNA"/>
</dbReference>
<dbReference type="Pfam" id="PF02518">
    <property type="entry name" value="HATPase_c"/>
    <property type="match status" value="1"/>
</dbReference>
<dbReference type="InterPro" id="IPR022642">
    <property type="entry name" value="CheR_C"/>
</dbReference>
<evidence type="ECO:0000313" key="9">
    <source>
        <dbReference type="Proteomes" id="UP000679126"/>
    </source>
</evidence>
<gene>
    <name evidence="8" type="ORF">J7I43_22315</name>
</gene>
<feature type="coiled-coil region" evidence="4">
    <location>
        <begin position="636"/>
        <end position="698"/>
    </location>
</feature>
<dbReference type="SMART" id="SM00387">
    <property type="entry name" value="HATPase_c"/>
    <property type="match status" value="1"/>
</dbReference>
<dbReference type="InterPro" id="IPR003661">
    <property type="entry name" value="HisK_dim/P_dom"/>
</dbReference>
<dbReference type="SUPFAM" id="SSF47757">
    <property type="entry name" value="Chemotaxis receptor methyltransferase CheR, N-terminal domain"/>
    <property type="match status" value="1"/>
</dbReference>
<sequence length="1057" mass="118520">MITVGPHHVIAIGASAGGMDEINTFFDNTPLDGVAYVIVQHLSPDFKSRMVELLARHSRLRVQEAENGIEIKPNHVYLIPNDKFMTIRHTRLFLTAKEHKKAPHLTINTFFNSLAASHGKKAIAVVLSGMGADGAEGVMAVKKAGGLVIARDPATSKFPGMPSNAIVTGTVDYILEPSAMPEAIENYVQHQREEEAGIQDNENMIIPIVDYIKEQLPLDFSNYKLTTLLRRTKRRAASANFDTLENYYNFLRTNPAEVATLAKDFLISVTAFFRDREAFDIIGKDIVPDLLSKLEPGEELKLWIAGCATGEEVYSIAILIKEQLIGPYKDVPVKIFATDLDSAALLYAGKGLYHWSSVKDIPAERLQQYFIKENESYRISPVIRHMVIFAQHDLASNPPYCNMHFISCRNLLIYMTPFLQKKIFSMLLFGLKFNGYLFLGASENPASIIDHLDVISKKWKLYKNISRKRIINFDTFSIPASFAAGTPAPHRDIASRYKGNDIAENVNDVLAGELDCIAICIDENHQVIRSYGDTSRFLLQQNFNTNLMDLLPEHLGLAFNTLISQVAATQQKAGVKGIPLNANGTGISVSLSISPIESKLGIPASFLIILKEDPPSGAFHATYESFNERTYNIKYVSSLEHELKAVKDELSAAYERIDAYNENMQSFNEELISSNEEMQSTNEEMQSVNEELHTINADYQLKNKQLLEINDDLNNYFRSNINGQIFLDEQFRVMKFSPAAVKLINLQDADTGRPISHISTNIKTDALLKDLKTVQDKGSEVTREIETNEGHWYQMVVMPYIQQVENRQKGVVISFNDITALKKAKIELDEKNESLLRINADLDHFIHMASHDLLDPLSSIESSITLMNLVDNSNAELSQFLGIINSSIKKFRMLINNIATIARLENNMTDMEAVDIGEVISNIEWSLDRKIKASHAVITTQLEVKEVYFSPKNLRSILYNLVSNAMKFASVEHPKVHIRTRQEGKHVILSVEDNGIGISQEGIRKLFTIYGRLNLDVEGHGVGLYLANKIIHAAGGDLRVESIPGKGSKFSIYFKID</sequence>
<proteinExistence type="predicted"/>
<reference evidence="9" key="1">
    <citation type="submission" date="2021-03" db="EMBL/GenBank/DDBJ databases">
        <title>Assistant Professor.</title>
        <authorList>
            <person name="Huq M.A."/>
        </authorList>
    </citation>
    <scope>NUCLEOTIDE SEQUENCE [LARGE SCALE GENOMIC DNA]</scope>
    <source>
        <strain evidence="9">MAH-28</strain>
    </source>
</reference>
<dbReference type="Gene3D" id="1.20.5.340">
    <property type="match status" value="1"/>
</dbReference>
<dbReference type="CDD" id="cd00082">
    <property type="entry name" value="HisKA"/>
    <property type="match status" value="1"/>
</dbReference>
<dbReference type="InterPro" id="IPR000780">
    <property type="entry name" value="CheR_MeTrfase"/>
</dbReference>
<dbReference type="InterPro" id="IPR000673">
    <property type="entry name" value="Sig_transdc_resp-reg_Me-estase"/>
</dbReference>
<dbReference type="Pfam" id="PF01339">
    <property type="entry name" value="CheB_methylest"/>
    <property type="match status" value="1"/>
</dbReference>
<evidence type="ECO:0000313" key="8">
    <source>
        <dbReference type="EMBL" id="MBO9154980.1"/>
    </source>
</evidence>
<dbReference type="SMART" id="SM00138">
    <property type="entry name" value="MeTrc"/>
    <property type="match status" value="1"/>
</dbReference>
<dbReference type="InterPro" id="IPR050903">
    <property type="entry name" value="Bact_Chemotaxis_MeTrfase"/>
</dbReference>
<dbReference type="PROSITE" id="PS50109">
    <property type="entry name" value="HIS_KIN"/>
    <property type="match status" value="1"/>
</dbReference>
<dbReference type="EC" id="2.7.13.3" evidence="2"/>
<evidence type="ECO:0000259" key="6">
    <source>
        <dbReference type="PROSITE" id="PS50122"/>
    </source>
</evidence>
<evidence type="ECO:0000256" key="1">
    <source>
        <dbReference type="ARBA" id="ARBA00000085"/>
    </source>
</evidence>
<dbReference type="Gene3D" id="3.40.50.180">
    <property type="entry name" value="Methylesterase CheB, C-terminal domain"/>
    <property type="match status" value="1"/>
</dbReference>
<evidence type="ECO:0000259" key="5">
    <source>
        <dbReference type="PROSITE" id="PS50109"/>
    </source>
</evidence>
<dbReference type="SUPFAM" id="SSF55874">
    <property type="entry name" value="ATPase domain of HSP90 chaperone/DNA topoisomerase II/histidine kinase"/>
    <property type="match status" value="1"/>
</dbReference>
<dbReference type="PROSITE" id="PS50123">
    <property type="entry name" value="CHER"/>
    <property type="match status" value="1"/>
</dbReference>
<comment type="caution">
    <text evidence="8">The sequence shown here is derived from an EMBL/GenBank/DDBJ whole genome shotgun (WGS) entry which is preliminary data.</text>
</comment>
<feature type="active site" evidence="3">
    <location>
        <position position="15"/>
    </location>
</feature>
<keyword evidence="3" id="KW-0378">Hydrolase</keyword>
<comment type="catalytic activity">
    <reaction evidence="1">
        <text>ATP + protein L-histidine = ADP + protein N-phospho-L-histidine.</text>
        <dbReference type="EC" id="2.7.13.3"/>
    </reaction>
</comment>
<organism evidence="8 9">
    <name type="scientific">Chitinophaga chungangae</name>
    <dbReference type="NCBI Taxonomy" id="2821488"/>
    <lineage>
        <taxon>Bacteria</taxon>
        <taxon>Pseudomonadati</taxon>
        <taxon>Bacteroidota</taxon>
        <taxon>Chitinophagia</taxon>
        <taxon>Chitinophagales</taxon>
        <taxon>Chitinophagaceae</taxon>
        <taxon>Chitinophaga</taxon>
    </lineage>
</organism>
<dbReference type="InterPro" id="IPR035965">
    <property type="entry name" value="PAS-like_dom_sf"/>
</dbReference>
<feature type="active site" evidence="3">
    <location>
        <position position="41"/>
    </location>
</feature>
<evidence type="ECO:0000256" key="4">
    <source>
        <dbReference type="SAM" id="Coils"/>
    </source>
</evidence>
<dbReference type="Pfam" id="PF13596">
    <property type="entry name" value="PAS_10"/>
    <property type="match status" value="1"/>
</dbReference>
<dbReference type="InterPro" id="IPR036097">
    <property type="entry name" value="HisK_dim/P_sf"/>
</dbReference>
<dbReference type="InterPro" id="IPR003594">
    <property type="entry name" value="HATPase_dom"/>
</dbReference>
<feature type="domain" description="CheR-type methyltransferase" evidence="7">
    <location>
        <begin position="208"/>
        <end position="443"/>
    </location>
</feature>
<keyword evidence="4" id="KW-0175">Coiled coil</keyword>
<dbReference type="Pfam" id="PF03705">
    <property type="entry name" value="CheR_N"/>
    <property type="match status" value="1"/>
</dbReference>
<dbReference type="Gene3D" id="3.40.50.150">
    <property type="entry name" value="Vaccinia Virus protein VP39"/>
    <property type="match status" value="1"/>
</dbReference>
<dbReference type="CDD" id="cd16434">
    <property type="entry name" value="CheB-CheR_fusion"/>
    <property type="match status" value="1"/>
</dbReference>
<name>A0ABS3YJY8_9BACT</name>
<dbReference type="SUPFAM" id="SSF55785">
    <property type="entry name" value="PYP-like sensor domain (PAS domain)"/>
    <property type="match status" value="1"/>
</dbReference>
<dbReference type="Gene3D" id="1.10.287.130">
    <property type="match status" value="1"/>
</dbReference>
<dbReference type="PRINTS" id="PR00996">
    <property type="entry name" value="CHERMTFRASE"/>
</dbReference>
<dbReference type="RefSeq" id="WP_209148089.1">
    <property type="nucleotide sequence ID" value="NZ_JAGHKP010000004.1"/>
</dbReference>
<dbReference type="PROSITE" id="PS50122">
    <property type="entry name" value="CHEB"/>
    <property type="match status" value="1"/>
</dbReference>
<dbReference type="PANTHER" id="PTHR24422:SF27">
    <property type="entry name" value="PROTEIN-GLUTAMATE O-METHYLTRANSFERASE"/>
    <property type="match status" value="1"/>
</dbReference>
<dbReference type="InterPro" id="IPR005467">
    <property type="entry name" value="His_kinase_dom"/>
</dbReference>
<feature type="domain" description="Histidine kinase" evidence="5">
    <location>
        <begin position="848"/>
        <end position="1057"/>
    </location>
</feature>
<dbReference type="PANTHER" id="PTHR24422">
    <property type="entry name" value="CHEMOTAXIS PROTEIN METHYLTRANSFERASE"/>
    <property type="match status" value="1"/>
</dbReference>
<dbReference type="Pfam" id="PF01739">
    <property type="entry name" value="CheR"/>
    <property type="match status" value="1"/>
</dbReference>
<dbReference type="InterPro" id="IPR035909">
    <property type="entry name" value="CheB_C"/>
</dbReference>
<keyword evidence="9" id="KW-1185">Reference proteome</keyword>
<dbReference type="Gene3D" id="3.30.450.20">
    <property type="entry name" value="PAS domain"/>
    <property type="match status" value="1"/>
</dbReference>
<dbReference type="SUPFAM" id="SSF53335">
    <property type="entry name" value="S-adenosyl-L-methionine-dependent methyltransferases"/>
    <property type="match status" value="1"/>
</dbReference>
<dbReference type="InterPro" id="IPR029063">
    <property type="entry name" value="SAM-dependent_MTases_sf"/>
</dbReference>
<evidence type="ECO:0000259" key="7">
    <source>
        <dbReference type="PROSITE" id="PS50123"/>
    </source>
</evidence>
<evidence type="ECO:0000256" key="3">
    <source>
        <dbReference type="PROSITE-ProRule" id="PRU00050"/>
    </source>
</evidence>
<keyword evidence="3" id="KW-0145">Chemotaxis</keyword>
<protein>
    <recommendedName>
        <fullName evidence="2">histidine kinase</fullName>
        <ecNumber evidence="2">2.7.13.3</ecNumber>
    </recommendedName>
</protein>